<reference evidence="3 4" key="1">
    <citation type="journal article" date="2016" name="Sci. Rep.">
        <title>The Dendrobium catenatum Lindl. genome sequence provides insights into polysaccharide synthase, floral development and adaptive evolution.</title>
        <authorList>
            <person name="Zhang G.Q."/>
            <person name="Xu Q."/>
            <person name="Bian C."/>
            <person name="Tsai W.C."/>
            <person name="Yeh C.M."/>
            <person name="Liu K.W."/>
            <person name="Yoshida K."/>
            <person name="Zhang L.S."/>
            <person name="Chang S.B."/>
            <person name="Chen F."/>
            <person name="Shi Y."/>
            <person name="Su Y.Y."/>
            <person name="Zhang Y.Q."/>
            <person name="Chen L.J."/>
            <person name="Yin Y."/>
            <person name="Lin M."/>
            <person name="Huang H."/>
            <person name="Deng H."/>
            <person name="Wang Z.W."/>
            <person name="Zhu S.L."/>
            <person name="Zhao X."/>
            <person name="Deng C."/>
            <person name="Niu S.C."/>
            <person name="Huang J."/>
            <person name="Wang M."/>
            <person name="Liu G.H."/>
            <person name="Yang H.J."/>
            <person name="Xiao X.J."/>
            <person name="Hsiao Y.Y."/>
            <person name="Wu W.L."/>
            <person name="Chen Y.Y."/>
            <person name="Mitsuda N."/>
            <person name="Ohme-Takagi M."/>
            <person name="Luo Y.B."/>
            <person name="Van de Peer Y."/>
            <person name="Liu Z.J."/>
        </authorList>
    </citation>
    <scope>NUCLEOTIDE SEQUENCE [LARGE SCALE GENOMIC DNA]</scope>
    <source>
        <tissue evidence="3">The whole plant</tissue>
    </source>
</reference>
<dbReference type="InterPro" id="IPR054722">
    <property type="entry name" value="PolX-like_BBD"/>
</dbReference>
<dbReference type="Pfam" id="PF22936">
    <property type="entry name" value="Pol_BBD"/>
    <property type="match status" value="1"/>
</dbReference>
<evidence type="ECO:0000256" key="1">
    <source>
        <dbReference type="SAM" id="MobiDB-lite"/>
    </source>
</evidence>
<gene>
    <name evidence="3" type="ORF">MA16_Dca028780</name>
</gene>
<dbReference type="EMBL" id="KZ504997">
    <property type="protein sequence ID" value="PKU60707.1"/>
    <property type="molecule type" value="Genomic_DNA"/>
</dbReference>
<keyword evidence="4" id="KW-1185">Reference proteome</keyword>
<evidence type="ECO:0000259" key="2">
    <source>
        <dbReference type="Pfam" id="PF22936"/>
    </source>
</evidence>
<dbReference type="PANTHER" id="PTHR47481">
    <property type="match status" value="1"/>
</dbReference>
<dbReference type="AlphaFoldDB" id="A0A2I0VBC9"/>
<reference evidence="3 4" key="2">
    <citation type="journal article" date="2017" name="Nature">
        <title>The Apostasia genome and the evolution of orchids.</title>
        <authorList>
            <person name="Zhang G.Q."/>
            <person name="Liu K.W."/>
            <person name="Li Z."/>
            <person name="Lohaus R."/>
            <person name="Hsiao Y.Y."/>
            <person name="Niu S.C."/>
            <person name="Wang J.Y."/>
            <person name="Lin Y.C."/>
            <person name="Xu Q."/>
            <person name="Chen L.J."/>
            <person name="Yoshida K."/>
            <person name="Fujiwara S."/>
            <person name="Wang Z.W."/>
            <person name="Zhang Y.Q."/>
            <person name="Mitsuda N."/>
            <person name="Wang M."/>
            <person name="Liu G.H."/>
            <person name="Pecoraro L."/>
            <person name="Huang H.X."/>
            <person name="Xiao X.J."/>
            <person name="Lin M."/>
            <person name="Wu X.Y."/>
            <person name="Wu W.L."/>
            <person name="Chen Y.Y."/>
            <person name="Chang S.B."/>
            <person name="Sakamoto S."/>
            <person name="Ohme-Takagi M."/>
            <person name="Yagi M."/>
            <person name="Zeng S.J."/>
            <person name="Shen C.Y."/>
            <person name="Yeh C.M."/>
            <person name="Luo Y.B."/>
            <person name="Tsai W.C."/>
            <person name="Van de Peer Y."/>
            <person name="Liu Z.J."/>
        </authorList>
    </citation>
    <scope>NUCLEOTIDE SEQUENCE [LARGE SCALE GENOMIC DNA]</scope>
    <source>
        <tissue evidence="3">The whole plant</tissue>
    </source>
</reference>
<protein>
    <submittedName>
        <fullName evidence="3">Retrovirus-related Pol polyprotein from transposon TNT 1-94</fullName>
    </submittedName>
</protein>
<dbReference type="PANTHER" id="PTHR47481:SF21">
    <property type="entry name" value="BASIC-LEUCINE ZIPPER TRANSCRIPTION FACTOR Q-RELATED"/>
    <property type="match status" value="1"/>
</dbReference>
<feature type="region of interest" description="Disordered" evidence="1">
    <location>
        <begin position="100"/>
        <end position="131"/>
    </location>
</feature>
<evidence type="ECO:0000313" key="4">
    <source>
        <dbReference type="Proteomes" id="UP000233837"/>
    </source>
</evidence>
<name>A0A2I0VBC9_9ASPA</name>
<dbReference type="Proteomes" id="UP000233837">
    <property type="component" value="Unassembled WGS sequence"/>
</dbReference>
<proteinExistence type="predicted"/>
<dbReference type="Pfam" id="PF14223">
    <property type="entry name" value="Retrotran_gag_2"/>
    <property type="match status" value="1"/>
</dbReference>
<organism evidence="3 4">
    <name type="scientific">Dendrobium catenatum</name>
    <dbReference type="NCBI Taxonomy" id="906689"/>
    <lineage>
        <taxon>Eukaryota</taxon>
        <taxon>Viridiplantae</taxon>
        <taxon>Streptophyta</taxon>
        <taxon>Embryophyta</taxon>
        <taxon>Tracheophyta</taxon>
        <taxon>Spermatophyta</taxon>
        <taxon>Magnoliopsida</taxon>
        <taxon>Liliopsida</taxon>
        <taxon>Asparagales</taxon>
        <taxon>Orchidaceae</taxon>
        <taxon>Epidendroideae</taxon>
        <taxon>Malaxideae</taxon>
        <taxon>Dendrobiinae</taxon>
        <taxon>Dendrobium</taxon>
    </lineage>
</organism>
<evidence type="ECO:0000313" key="3">
    <source>
        <dbReference type="EMBL" id="PKU60707.1"/>
    </source>
</evidence>
<accession>A0A2I0VBC9</accession>
<sequence length="313" mass="34775">MFKGDKLMSHYLLEVKAKVDAITAAGSTIDPEDVILYTLNGLPSSYQSFKTAIRTNLQPLNLDDFYSLLCSEEQNILQDASQDLQALNLTDKTLALTVSRGRGCGRSNPNRGTRGRRSPQQPGRGDRSSNRNVTCQICNKYGHSAIRCWYCTDPAYTESSQTPALFSPSKNPRQNDWFLDSGASVHLTADATTLNNSEPYTGSSQVTLGNGRQLPIQNTGNGILPTPSGTLFLHKIHHVLNLAFNLIYVHKLARDNNCIISFSPYAYQIKDLTTKRLLLQGTCHNDLYSIPHNHSTSKLALLYVQAIPNLWHH</sequence>
<feature type="domain" description="Retrovirus-related Pol polyprotein from transposon TNT 1-94-like beta-barrel" evidence="2">
    <location>
        <begin position="177"/>
        <end position="254"/>
    </location>
</feature>